<organism evidence="3 4">
    <name type="scientific">Methanocalculus chunghsingensis</name>
    <dbReference type="NCBI Taxonomy" id="156457"/>
    <lineage>
        <taxon>Archaea</taxon>
        <taxon>Methanobacteriati</taxon>
        <taxon>Methanobacteriota</taxon>
        <taxon>Stenosarchaea group</taxon>
        <taxon>Methanomicrobia</taxon>
        <taxon>Methanomicrobiales</taxon>
        <taxon>Methanocalculaceae</taxon>
        <taxon>Methanocalculus</taxon>
    </lineage>
</organism>
<evidence type="ECO:0000313" key="3">
    <source>
        <dbReference type="EMBL" id="MBR1368225.1"/>
    </source>
</evidence>
<keyword evidence="1" id="KW-0732">Signal</keyword>
<evidence type="ECO:0000313" key="4">
    <source>
        <dbReference type="Proteomes" id="UP000730161"/>
    </source>
</evidence>
<feature type="domain" description="PGF-CTERM archaeal protein-sorting signal" evidence="2">
    <location>
        <begin position="184"/>
        <end position="203"/>
    </location>
</feature>
<evidence type="ECO:0000259" key="2">
    <source>
        <dbReference type="Pfam" id="PF18204"/>
    </source>
</evidence>
<accession>A0A8J7W8E7</accession>
<gene>
    <name evidence="3" type="ORF">RJ53_01430</name>
</gene>
<dbReference type="Pfam" id="PF18204">
    <property type="entry name" value="PGF-CTERM"/>
    <property type="match status" value="1"/>
</dbReference>
<evidence type="ECO:0000256" key="1">
    <source>
        <dbReference type="ARBA" id="ARBA00022729"/>
    </source>
</evidence>
<dbReference type="Proteomes" id="UP000730161">
    <property type="component" value="Unassembled WGS sequence"/>
</dbReference>
<sequence length="204" mass="22318">MFMALLAVALICMPVSADQEAIEIEVAEVIEHADDLYDLSMVLLAETRVINKDDTISDEIKEVSRTIHKAAHELEHIAEHLQENTLELQPLIRDPDTNRTAIDRVIADIEEDIGDFLEILGNQHDNIHDLEHVVPASHKEHAEGVHNTAHQAERDAKHMLIHTSALTAALDVPAASASKPAESPGFGFLAALAGIAAVVYARRS</sequence>
<dbReference type="InterPro" id="IPR026371">
    <property type="entry name" value="PGF_CTERM"/>
</dbReference>
<protein>
    <recommendedName>
        <fullName evidence="2">PGF-CTERM archaeal protein-sorting signal domain-containing protein</fullName>
    </recommendedName>
</protein>
<reference evidence="3" key="1">
    <citation type="submission" date="2014-12" db="EMBL/GenBank/DDBJ databases">
        <authorList>
            <person name="Huang H.-H."/>
            <person name="Chen S.-C."/>
            <person name="Lai M.-C."/>
        </authorList>
    </citation>
    <scope>NUCLEOTIDE SEQUENCE</scope>
    <source>
        <strain evidence="3">K1F9705b</strain>
    </source>
</reference>
<dbReference type="AlphaFoldDB" id="A0A8J7W8E7"/>
<comment type="caution">
    <text evidence="3">The sequence shown here is derived from an EMBL/GenBank/DDBJ whole genome shotgun (WGS) entry which is preliminary data.</text>
</comment>
<name>A0A8J7W8E7_9EURY</name>
<proteinExistence type="predicted"/>
<keyword evidence="4" id="KW-1185">Reference proteome</keyword>
<dbReference type="EMBL" id="JWHL01000001">
    <property type="protein sequence ID" value="MBR1368225.1"/>
    <property type="molecule type" value="Genomic_DNA"/>
</dbReference>